<evidence type="ECO:0000259" key="10">
    <source>
        <dbReference type="PROSITE" id="PS50109"/>
    </source>
</evidence>
<feature type="domain" description="PAC" evidence="11">
    <location>
        <begin position="149"/>
        <end position="199"/>
    </location>
</feature>
<evidence type="ECO:0000313" key="12">
    <source>
        <dbReference type="EMBL" id="GLI53342.1"/>
    </source>
</evidence>
<dbReference type="PRINTS" id="PR00344">
    <property type="entry name" value="BCTRLSENSOR"/>
</dbReference>
<keyword evidence="13" id="KW-1185">Reference proteome</keyword>
<evidence type="ECO:0000256" key="6">
    <source>
        <dbReference type="ARBA" id="ARBA00022777"/>
    </source>
</evidence>
<dbReference type="Gene3D" id="3.30.450.20">
    <property type="entry name" value="PAS domain"/>
    <property type="match status" value="1"/>
</dbReference>
<dbReference type="GO" id="GO:0000155">
    <property type="term" value="F:phosphorelay sensor kinase activity"/>
    <property type="evidence" value="ECO:0007669"/>
    <property type="project" value="InterPro"/>
</dbReference>
<evidence type="ECO:0000256" key="3">
    <source>
        <dbReference type="ARBA" id="ARBA00022553"/>
    </source>
</evidence>
<dbReference type="Gene3D" id="3.30.565.10">
    <property type="entry name" value="Histidine kinase-like ATPase, C-terminal domain"/>
    <property type="match status" value="1"/>
</dbReference>
<dbReference type="InterPro" id="IPR000700">
    <property type="entry name" value="PAS-assoc_C"/>
</dbReference>
<reference evidence="12" key="1">
    <citation type="submission" date="2022-12" db="EMBL/GenBank/DDBJ databases">
        <title>Reference genome sequencing for broad-spectrum identification of bacterial and archaeal isolates by mass spectrometry.</title>
        <authorList>
            <person name="Sekiguchi Y."/>
            <person name="Tourlousse D.M."/>
        </authorList>
    </citation>
    <scope>NUCLEOTIDE SEQUENCE</scope>
    <source>
        <strain evidence="12">TSL-P1</strain>
    </source>
</reference>
<dbReference type="PANTHER" id="PTHR43065:SF46">
    <property type="entry name" value="C4-DICARBOXYLATE TRANSPORT SENSOR PROTEIN DCTB"/>
    <property type="match status" value="1"/>
</dbReference>
<comment type="caution">
    <text evidence="12">The sequence shown here is derived from an EMBL/GenBank/DDBJ whole genome shotgun (WGS) entry which is preliminary data.</text>
</comment>
<evidence type="ECO:0000256" key="7">
    <source>
        <dbReference type="ARBA" id="ARBA00022840"/>
    </source>
</evidence>
<keyword evidence="9" id="KW-0812">Transmembrane</keyword>
<organism evidence="12 13">
    <name type="scientific">Thermodesulfovibrio yellowstonii</name>
    <dbReference type="NCBI Taxonomy" id="28262"/>
    <lineage>
        <taxon>Bacteria</taxon>
        <taxon>Pseudomonadati</taxon>
        <taxon>Nitrospirota</taxon>
        <taxon>Thermodesulfovibrionia</taxon>
        <taxon>Thermodesulfovibrionales</taxon>
        <taxon>Thermodesulfovibrionaceae</taxon>
        <taxon>Thermodesulfovibrio</taxon>
    </lineage>
</organism>
<protein>
    <recommendedName>
        <fullName evidence="2">histidine kinase</fullName>
        <ecNumber evidence="2">2.7.13.3</ecNumber>
    </recommendedName>
</protein>
<dbReference type="SMART" id="SM00387">
    <property type="entry name" value="HATPase_c"/>
    <property type="match status" value="1"/>
</dbReference>
<dbReference type="InterPro" id="IPR004358">
    <property type="entry name" value="Sig_transdc_His_kin-like_C"/>
</dbReference>
<dbReference type="InterPro" id="IPR003594">
    <property type="entry name" value="HATPase_dom"/>
</dbReference>
<evidence type="ECO:0000256" key="8">
    <source>
        <dbReference type="ARBA" id="ARBA00023012"/>
    </source>
</evidence>
<dbReference type="InterPro" id="IPR005467">
    <property type="entry name" value="His_kinase_dom"/>
</dbReference>
<dbReference type="InterPro" id="IPR035965">
    <property type="entry name" value="PAS-like_dom_sf"/>
</dbReference>
<name>A0A9W6LK47_9BACT</name>
<keyword evidence="4" id="KW-0808">Transferase</keyword>
<keyword evidence="9" id="KW-1133">Transmembrane helix</keyword>
<dbReference type="InterPro" id="IPR036097">
    <property type="entry name" value="HisK_dim/P_sf"/>
</dbReference>
<feature type="transmembrane region" description="Helical" evidence="9">
    <location>
        <begin position="47"/>
        <end position="66"/>
    </location>
</feature>
<evidence type="ECO:0000256" key="9">
    <source>
        <dbReference type="SAM" id="Phobius"/>
    </source>
</evidence>
<sequence>MIIKGISGIVLIYLFIGSMWILFSDTILSYFIKDVSELTKFQTYKGWFYVSITGLLLYFLIKGYTWKLINSQRRIKELYSELNSFIQLIPDGIVIISQDFKILWMNTVVEKLLDKKIHEGINMHCYEIFYKKNVICEVCPVKKAFENVCLVEETITYLSGSIFNIRVVPIFDEYHKVSKVMVLIRDVTKQKKTEEQLIQAQKIEAAALLANGIAHDFNNLLTPILGFSGLVVSKLGANHPLYPYVEHIHSSAEKAKELIKRLLSFSRKDTTEFKPLYLDDLLKDFLEFIHPILRKDIKIITDLKVGTIQIFADKNLIEQVIMNLVTNAKDAMPEGGILKISTSLIEIDETFVNTHGYGKPGRYVLLSISDTGHGMDEEVKQRIFEPFFTTKEVNKGTGLGLSVVYNIVQQHNGYINVYSELQKGTTFEIYFPVFEILKENSNARGGI</sequence>
<dbReference type="EMBL" id="BSDX01000001">
    <property type="protein sequence ID" value="GLI53342.1"/>
    <property type="molecule type" value="Genomic_DNA"/>
</dbReference>
<evidence type="ECO:0000256" key="1">
    <source>
        <dbReference type="ARBA" id="ARBA00000085"/>
    </source>
</evidence>
<gene>
    <name evidence="12" type="ORF">TISLANDTSLP1_10350</name>
</gene>
<dbReference type="PANTHER" id="PTHR43065">
    <property type="entry name" value="SENSOR HISTIDINE KINASE"/>
    <property type="match status" value="1"/>
</dbReference>
<proteinExistence type="predicted"/>
<accession>A0A9W6LK47</accession>
<dbReference type="CDD" id="cd00082">
    <property type="entry name" value="HisKA"/>
    <property type="match status" value="1"/>
</dbReference>
<dbReference type="InterPro" id="IPR003661">
    <property type="entry name" value="HisK_dim/P_dom"/>
</dbReference>
<dbReference type="AlphaFoldDB" id="A0A9W6LK47"/>
<evidence type="ECO:0000259" key="11">
    <source>
        <dbReference type="PROSITE" id="PS50113"/>
    </source>
</evidence>
<dbReference type="EC" id="2.7.13.3" evidence="2"/>
<feature type="domain" description="Histidine kinase" evidence="10">
    <location>
        <begin position="212"/>
        <end position="435"/>
    </location>
</feature>
<evidence type="ECO:0000313" key="13">
    <source>
        <dbReference type="Proteomes" id="UP001144297"/>
    </source>
</evidence>
<dbReference type="InterPro" id="IPR036890">
    <property type="entry name" value="HATPase_C_sf"/>
</dbReference>
<dbReference type="Pfam" id="PF00512">
    <property type="entry name" value="HisKA"/>
    <property type="match status" value="1"/>
</dbReference>
<keyword evidence="5" id="KW-0547">Nucleotide-binding</keyword>
<dbReference type="Pfam" id="PF13426">
    <property type="entry name" value="PAS_9"/>
    <property type="match status" value="1"/>
</dbReference>
<dbReference type="SMART" id="SM00388">
    <property type="entry name" value="HisKA"/>
    <property type="match status" value="1"/>
</dbReference>
<keyword evidence="3" id="KW-0597">Phosphoprotein</keyword>
<dbReference type="SUPFAM" id="SSF47384">
    <property type="entry name" value="Homodimeric domain of signal transducing histidine kinase"/>
    <property type="match status" value="1"/>
</dbReference>
<dbReference type="Pfam" id="PF02518">
    <property type="entry name" value="HATPase_c"/>
    <property type="match status" value="1"/>
</dbReference>
<dbReference type="PROSITE" id="PS50109">
    <property type="entry name" value="HIS_KIN"/>
    <property type="match status" value="1"/>
</dbReference>
<dbReference type="Gene3D" id="1.10.287.130">
    <property type="match status" value="1"/>
</dbReference>
<keyword evidence="7" id="KW-0067">ATP-binding</keyword>
<feature type="transmembrane region" description="Helical" evidence="9">
    <location>
        <begin position="12"/>
        <end position="32"/>
    </location>
</feature>
<dbReference type="SUPFAM" id="SSF55874">
    <property type="entry name" value="ATPase domain of HSP90 chaperone/DNA topoisomerase II/histidine kinase"/>
    <property type="match status" value="1"/>
</dbReference>
<dbReference type="CDD" id="cd00130">
    <property type="entry name" value="PAS"/>
    <property type="match status" value="1"/>
</dbReference>
<keyword evidence="8" id="KW-0902">Two-component regulatory system</keyword>
<dbReference type="InterPro" id="IPR000014">
    <property type="entry name" value="PAS"/>
</dbReference>
<dbReference type="Proteomes" id="UP001144297">
    <property type="component" value="Unassembled WGS sequence"/>
</dbReference>
<dbReference type="SUPFAM" id="SSF55785">
    <property type="entry name" value="PYP-like sensor domain (PAS domain)"/>
    <property type="match status" value="1"/>
</dbReference>
<evidence type="ECO:0000256" key="2">
    <source>
        <dbReference type="ARBA" id="ARBA00012438"/>
    </source>
</evidence>
<evidence type="ECO:0000256" key="4">
    <source>
        <dbReference type="ARBA" id="ARBA00022679"/>
    </source>
</evidence>
<dbReference type="PROSITE" id="PS50113">
    <property type="entry name" value="PAC"/>
    <property type="match status" value="1"/>
</dbReference>
<dbReference type="GO" id="GO:0005524">
    <property type="term" value="F:ATP binding"/>
    <property type="evidence" value="ECO:0007669"/>
    <property type="project" value="UniProtKB-KW"/>
</dbReference>
<comment type="catalytic activity">
    <reaction evidence="1">
        <text>ATP + protein L-histidine = ADP + protein N-phospho-L-histidine.</text>
        <dbReference type="EC" id="2.7.13.3"/>
    </reaction>
</comment>
<keyword evidence="9" id="KW-0472">Membrane</keyword>
<keyword evidence="6" id="KW-0418">Kinase</keyword>
<evidence type="ECO:0000256" key="5">
    <source>
        <dbReference type="ARBA" id="ARBA00022741"/>
    </source>
</evidence>